<name>A0A6A3KK01_9STRA</name>
<organism evidence="2 3">
    <name type="scientific">Phytophthora fragariae</name>
    <dbReference type="NCBI Taxonomy" id="53985"/>
    <lineage>
        <taxon>Eukaryota</taxon>
        <taxon>Sar</taxon>
        <taxon>Stramenopiles</taxon>
        <taxon>Oomycota</taxon>
        <taxon>Peronosporomycetes</taxon>
        <taxon>Peronosporales</taxon>
        <taxon>Peronosporaceae</taxon>
        <taxon>Phytophthora</taxon>
    </lineage>
</organism>
<reference evidence="2 3" key="1">
    <citation type="submission" date="2018-09" db="EMBL/GenBank/DDBJ databases">
        <title>Genomic investigation of the strawberry pathogen Phytophthora fragariae indicates pathogenicity is determined by transcriptional variation in three key races.</title>
        <authorList>
            <person name="Adams T.M."/>
            <person name="Armitage A.D."/>
            <person name="Sobczyk M.K."/>
            <person name="Bates H.J."/>
            <person name="Dunwell J.M."/>
            <person name="Nellist C.F."/>
            <person name="Harrison R.J."/>
        </authorList>
    </citation>
    <scope>NUCLEOTIDE SEQUENCE [LARGE SCALE GENOMIC DNA]</scope>
    <source>
        <strain evidence="2 3">SCRP245</strain>
    </source>
</reference>
<feature type="transmembrane region" description="Helical" evidence="1">
    <location>
        <begin position="28"/>
        <end position="51"/>
    </location>
</feature>
<evidence type="ECO:0000313" key="3">
    <source>
        <dbReference type="Proteomes" id="UP000460718"/>
    </source>
</evidence>
<keyword evidence="1" id="KW-0472">Membrane</keyword>
<dbReference type="AlphaFoldDB" id="A0A6A3KK01"/>
<keyword evidence="1" id="KW-1133">Transmembrane helix</keyword>
<dbReference type="Proteomes" id="UP000460718">
    <property type="component" value="Unassembled WGS sequence"/>
</dbReference>
<proteinExistence type="predicted"/>
<keyword evidence="1" id="KW-0812">Transmembrane</keyword>
<gene>
    <name evidence="2" type="ORF">PF011_g11707</name>
</gene>
<evidence type="ECO:0000313" key="2">
    <source>
        <dbReference type="EMBL" id="KAE9006187.1"/>
    </source>
</evidence>
<dbReference type="EMBL" id="QXFW01000656">
    <property type="protein sequence ID" value="KAE9006187.1"/>
    <property type="molecule type" value="Genomic_DNA"/>
</dbReference>
<sequence length="64" mass="7523">MWRMLTRNSAADLSNFSPYLRSKTSFNFVYVLFISVSLGSMSTHHFAAFYINLFPRMKYKDLSD</sequence>
<accession>A0A6A3KK01</accession>
<evidence type="ECO:0000256" key="1">
    <source>
        <dbReference type="SAM" id="Phobius"/>
    </source>
</evidence>
<comment type="caution">
    <text evidence="2">The sequence shown here is derived from an EMBL/GenBank/DDBJ whole genome shotgun (WGS) entry which is preliminary data.</text>
</comment>
<protein>
    <submittedName>
        <fullName evidence="2">Uncharacterized protein</fullName>
    </submittedName>
</protein>